<feature type="transmembrane region" description="Helical" evidence="8">
    <location>
        <begin position="182"/>
        <end position="210"/>
    </location>
</feature>
<evidence type="ECO:0000256" key="4">
    <source>
        <dbReference type="ARBA" id="ARBA00022679"/>
    </source>
</evidence>
<feature type="transmembrane region" description="Helical" evidence="8">
    <location>
        <begin position="18"/>
        <end position="39"/>
    </location>
</feature>
<dbReference type="Pfam" id="PF13231">
    <property type="entry name" value="PMT_2"/>
    <property type="match status" value="1"/>
</dbReference>
<feature type="transmembrane region" description="Helical" evidence="8">
    <location>
        <begin position="231"/>
        <end position="252"/>
    </location>
</feature>
<evidence type="ECO:0000256" key="8">
    <source>
        <dbReference type="SAM" id="Phobius"/>
    </source>
</evidence>
<keyword evidence="7 8" id="KW-0472">Membrane</keyword>
<proteinExistence type="predicted"/>
<comment type="subcellular location">
    <subcellularLocation>
        <location evidence="1">Cell membrane</location>
        <topology evidence="1">Multi-pass membrane protein</topology>
    </subcellularLocation>
</comment>
<keyword evidence="5 8" id="KW-0812">Transmembrane</keyword>
<evidence type="ECO:0000256" key="1">
    <source>
        <dbReference type="ARBA" id="ARBA00004651"/>
    </source>
</evidence>
<evidence type="ECO:0000256" key="7">
    <source>
        <dbReference type="ARBA" id="ARBA00023136"/>
    </source>
</evidence>
<evidence type="ECO:0000313" key="11">
    <source>
        <dbReference type="Proteomes" id="UP000637980"/>
    </source>
</evidence>
<evidence type="ECO:0000256" key="5">
    <source>
        <dbReference type="ARBA" id="ARBA00022692"/>
    </source>
</evidence>
<comment type="caution">
    <text evidence="10">The sequence shown here is derived from an EMBL/GenBank/DDBJ whole genome shotgun (WGS) entry which is preliminary data.</text>
</comment>
<evidence type="ECO:0000259" key="9">
    <source>
        <dbReference type="Pfam" id="PF13231"/>
    </source>
</evidence>
<gene>
    <name evidence="10" type="ORF">GCM10007094_05180</name>
</gene>
<protein>
    <submittedName>
        <fullName evidence="10">UDP-phosphomannose--protein mannosyltransferase</fullName>
    </submittedName>
</protein>
<evidence type="ECO:0000313" key="10">
    <source>
        <dbReference type="EMBL" id="GHB20191.1"/>
    </source>
</evidence>
<keyword evidence="6 8" id="KW-1133">Transmembrane helix</keyword>
<feature type="transmembrane region" description="Helical" evidence="8">
    <location>
        <begin position="51"/>
        <end position="74"/>
    </location>
</feature>
<keyword evidence="4" id="KW-0808">Transferase</keyword>
<feature type="transmembrane region" description="Helical" evidence="8">
    <location>
        <begin position="139"/>
        <end position="162"/>
    </location>
</feature>
<dbReference type="InterPro" id="IPR050297">
    <property type="entry name" value="LipidA_mod_glycosyltrf_83"/>
</dbReference>
<dbReference type="EMBL" id="BMXE01000001">
    <property type="protein sequence ID" value="GHB20191.1"/>
    <property type="molecule type" value="Genomic_DNA"/>
</dbReference>
<keyword evidence="11" id="KW-1185">Reference proteome</keyword>
<evidence type="ECO:0000256" key="2">
    <source>
        <dbReference type="ARBA" id="ARBA00022475"/>
    </source>
</evidence>
<dbReference type="InterPro" id="IPR038731">
    <property type="entry name" value="RgtA/B/C-like"/>
</dbReference>
<sequence length="446" mass="49515">MSAWMIESVVQLFGRSDWLIFASAQVCIILAVLPILLIVHERYGMRASGYTALAVFLTHFTTLTSVEYNVNIGFLPFWSWMVFSFLKAEETDRLVWWSLFGLVSAGGMYGKYIAGVFLISAALWVLLKRKDLLLRPGPYLAAAIFAIAFAPHVVWLVNSGFLPIEYAMSRTEDASSAWYQHIVMPIIYLVEFLYSVAPMLVALAIAAGWGRIRTISRLKVKSLTKLVWTDPFVFAVIGPIGVIAAISMVLGAPIKTAWSIPLGVVFAGLIGISASVLEREAGSFKQRFLGSWVVLYGTLLLVLLGIFAFAPMVKSKPARMQYDGPALTRLVENYWYSHKTEPFEYTVGSRWPGGTVSWYAAQRPTLFENASLQQSPWINIEDLQSKGALYVDYNEPAAKIAGMCVSDPQKVLWPMPDGRTYERHPEVWIAVLEPASGPSAVSCEGE</sequence>
<name>A0ABQ3E146_9HYPH</name>
<dbReference type="GO" id="GO:0016757">
    <property type="term" value="F:glycosyltransferase activity"/>
    <property type="evidence" value="ECO:0007669"/>
    <property type="project" value="UniProtKB-KW"/>
</dbReference>
<evidence type="ECO:0000256" key="6">
    <source>
        <dbReference type="ARBA" id="ARBA00022989"/>
    </source>
</evidence>
<reference evidence="11" key="1">
    <citation type="journal article" date="2019" name="Int. J. Syst. Evol. Microbiol.">
        <title>The Global Catalogue of Microorganisms (GCM) 10K type strain sequencing project: providing services to taxonomists for standard genome sequencing and annotation.</title>
        <authorList>
            <consortium name="The Broad Institute Genomics Platform"/>
            <consortium name="The Broad Institute Genome Sequencing Center for Infectious Disease"/>
            <person name="Wu L."/>
            <person name="Ma J."/>
        </authorList>
    </citation>
    <scope>NUCLEOTIDE SEQUENCE [LARGE SCALE GENOMIC DNA]</scope>
    <source>
        <strain evidence="11">KCTC 12861</strain>
    </source>
</reference>
<organism evidence="10 11">
    <name type="scientific">Pseudovibrio japonicus</name>
    <dbReference type="NCBI Taxonomy" id="366534"/>
    <lineage>
        <taxon>Bacteria</taxon>
        <taxon>Pseudomonadati</taxon>
        <taxon>Pseudomonadota</taxon>
        <taxon>Alphaproteobacteria</taxon>
        <taxon>Hyphomicrobiales</taxon>
        <taxon>Stappiaceae</taxon>
        <taxon>Pseudovibrio</taxon>
    </lineage>
</organism>
<keyword evidence="3 10" id="KW-0328">Glycosyltransferase</keyword>
<feature type="transmembrane region" description="Helical" evidence="8">
    <location>
        <begin position="258"/>
        <end position="277"/>
    </location>
</feature>
<accession>A0ABQ3E146</accession>
<dbReference type="PANTHER" id="PTHR33908:SF11">
    <property type="entry name" value="MEMBRANE PROTEIN"/>
    <property type="match status" value="1"/>
</dbReference>
<dbReference type="PANTHER" id="PTHR33908">
    <property type="entry name" value="MANNOSYLTRANSFERASE YKCB-RELATED"/>
    <property type="match status" value="1"/>
</dbReference>
<feature type="domain" description="Glycosyltransferase RgtA/B/C/D-like" evidence="9">
    <location>
        <begin position="1"/>
        <end position="155"/>
    </location>
</feature>
<keyword evidence="2" id="KW-1003">Cell membrane</keyword>
<feature type="transmembrane region" description="Helical" evidence="8">
    <location>
        <begin position="289"/>
        <end position="310"/>
    </location>
</feature>
<evidence type="ECO:0000256" key="3">
    <source>
        <dbReference type="ARBA" id="ARBA00022676"/>
    </source>
</evidence>
<dbReference type="Proteomes" id="UP000637980">
    <property type="component" value="Unassembled WGS sequence"/>
</dbReference>
<feature type="transmembrane region" description="Helical" evidence="8">
    <location>
        <begin position="94"/>
        <end position="127"/>
    </location>
</feature>